<sequence>MSGTHQPSEQNGARPRDTGPVPAVPRLLAIWVPDWPVVALTLEQHHHPPGLHHPDKGPGSRPGRTAPPNPALEPVAVVGARGVRAASAPARTAGVRRGMRLRLARSLCPELVVLPPDPAREARAFEPVMDALSTVLAEPVVARPGLALSGARGPAHWFGGEEEVASALVDAVARDVGVECLVGGGDSLLAAILAARRGILVPEGQSAAFLAPWDLGRVLAALPTEQERARTEPVLEALARLGVRTLGDLAALPRADVTARFGPAGERAHRLATGEAWQVPSSPRPAADIEAALVLDPPVERADAAAFASRTLAERLSSSLVAHGLAAGRLLVEAECEDGSLLSRSWALETVPSPADLTDRVRWQIEGWLAARPGARLAGALVRLRLLARETFAAGTSQTGLWSAPGEEGRRRAARAAERVESLLGAGSVSVPVLDEGWDPRSRARLVPWGQHGPDSPVRAKPGRGAASDDGRATWVGSLPSPSPSRVLAEPAPTVLLDAQGREVLVDAQGQLTCAPWEVLVDLTDLVDAGSAPDGRQRVRSWAGPWPVDEGWWRPTGALRRAYLQLVPQDGPALLLVRRSGWWLEGIYS</sequence>
<evidence type="ECO:0000313" key="6">
    <source>
        <dbReference type="EMBL" id="QPL04520.1"/>
    </source>
</evidence>
<feature type="region of interest" description="Disordered" evidence="4">
    <location>
        <begin position="445"/>
        <end position="474"/>
    </location>
</feature>
<reference evidence="6 7" key="1">
    <citation type="submission" date="2020-11" db="EMBL/GenBank/DDBJ databases">
        <title>Actinomyces sp. ZJ750.</title>
        <authorList>
            <person name="Zhou J."/>
        </authorList>
    </citation>
    <scope>NUCLEOTIDE SEQUENCE [LARGE SCALE GENOMIC DNA]</scope>
    <source>
        <strain evidence="6 7">ZJ750</strain>
    </source>
</reference>
<gene>
    <name evidence="6" type="ORF">ID810_06810</name>
</gene>
<evidence type="ECO:0000259" key="5">
    <source>
        <dbReference type="PROSITE" id="PS50173"/>
    </source>
</evidence>
<dbReference type="Pfam" id="PF00817">
    <property type="entry name" value="IMS"/>
    <property type="match status" value="1"/>
</dbReference>
<feature type="region of interest" description="Disordered" evidence="4">
    <location>
        <begin position="46"/>
        <end position="72"/>
    </location>
</feature>
<dbReference type="InterPro" id="IPR043128">
    <property type="entry name" value="Rev_trsase/Diguanyl_cyclase"/>
</dbReference>
<dbReference type="InterPro" id="IPR043502">
    <property type="entry name" value="DNA/RNA_pol_sf"/>
</dbReference>
<organism evidence="6 7">
    <name type="scientific">Actinomyces respiraculi</name>
    <dbReference type="NCBI Taxonomy" id="2744574"/>
    <lineage>
        <taxon>Bacteria</taxon>
        <taxon>Bacillati</taxon>
        <taxon>Actinomycetota</taxon>
        <taxon>Actinomycetes</taxon>
        <taxon>Actinomycetales</taxon>
        <taxon>Actinomycetaceae</taxon>
        <taxon>Actinomyces</taxon>
    </lineage>
</organism>
<dbReference type="Gene3D" id="1.10.150.20">
    <property type="entry name" value="5' to 3' exonuclease, C-terminal subdomain"/>
    <property type="match status" value="1"/>
</dbReference>
<proteinExistence type="inferred from homology"/>
<comment type="function">
    <text evidence="3">Poorly processive, error-prone DNA polymerase involved in untargeted mutagenesis. Copies undamaged DNA at stalled replication forks, which arise in vivo from mismatched or misaligned primer ends. These misaligned primers can be extended by PolIV. Exhibits no 3'-5' exonuclease (proofreading) activity. May be involved in translesional synthesis, in conjunction with the beta clamp from PolIII.</text>
</comment>
<comment type="similarity">
    <text evidence="1">Belongs to the DNA polymerase type-Y family.</text>
</comment>
<protein>
    <submittedName>
        <fullName evidence="6">DNA polymerase Y family protein</fullName>
    </submittedName>
</protein>
<dbReference type="AlphaFoldDB" id="A0A7T0PW61"/>
<dbReference type="PROSITE" id="PS50173">
    <property type="entry name" value="UMUC"/>
    <property type="match status" value="1"/>
</dbReference>
<dbReference type="InterPro" id="IPR001126">
    <property type="entry name" value="UmuC"/>
</dbReference>
<dbReference type="Gene3D" id="3.40.1170.60">
    <property type="match status" value="1"/>
</dbReference>
<dbReference type="Proteomes" id="UP000594637">
    <property type="component" value="Chromosome"/>
</dbReference>
<dbReference type="CDD" id="cd03468">
    <property type="entry name" value="PolY_like"/>
    <property type="match status" value="1"/>
</dbReference>
<evidence type="ECO:0000256" key="1">
    <source>
        <dbReference type="ARBA" id="ARBA00010945"/>
    </source>
</evidence>
<dbReference type="PANTHER" id="PTHR35369:SF2">
    <property type="entry name" value="BLR3025 PROTEIN"/>
    <property type="match status" value="1"/>
</dbReference>
<feature type="domain" description="UmuC" evidence="5">
    <location>
        <begin position="64"/>
        <end position="140"/>
    </location>
</feature>
<name>A0A7T0PW61_9ACTO</name>
<keyword evidence="7" id="KW-1185">Reference proteome</keyword>
<dbReference type="EMBL" id="CP063989">
    <property type="protein sequence ID" value="QPL04520.1"/>
    <property type="molecule type" value="Genomic_DNA"/>
</dbReference>
<feature type="compositionally biased region" description="Polar residues" evidence="4">
    <location>
        <begin position="1"/>
        <end position="11"/>
    </location>
</feature>
<dbReference type="GO" id="GO:0006281">
    <property type="term" value="P:DNA repair"/>
    <property type="evidence" value="ECO:0007669"/>
    <property type="project" value="InterPro"/>
</dbReference>
<evidence type="ECO:0000256" key="4">
    <source>
        <dbReference type="SAM" id="MobiDB-lite"/>
    </source>
</evidence>
<dbReference type="SUPFAM" id="SSF56672">
    <property type="entry name" value="DNA/RNA polymerases"/>
    <property type="match status" value="1"/>
</dbReference>
<dbReference type="RefSeq" id="WP_166854887.1">
    <property type="nucleotide sequence ID" value="NZ_CP063989.1"/>
</dbReference>
<dbReference type="InterPro" id="IPR050356">
    <property type="entry name" value="SulA_CellDiv_inhibitor"/>
</dbReference>
<dbReference type="Gene3D" id="3.30.70.270">
    <property type="match status" value="1"/>
</dbReference>
<keyword evidence="2" id="KW-0227">DNA damage</keyword>
<accession>A0A7T0PW61</accession>
<dbReference type="KEGG" id="arep:ID810_06810"/>
<evidence type="ECO:0000256" key="2">
    <source>
        <dbReference type="ARBA" id="ARBA00022763"/>
    </source>
</evidence>
<evidence type="ECO:0000256" key="3">
    <source>
        <dbReference type="ARBA" id="ARBA00025589"/>
    </source>
</evidence>
<evidence type="ECO:0000313" key="7">
    <source>
        <dbReference type="Proteomes" id="UP000594637"/>
    </source>
</evidence>
<feature type="region of interest" description="Disordered" evidence="4">
    <location>
        <begin position="1"/>
        <end position="21"/>
    </location>
</feature>
<dbReference type="PANTHER" id="PTHR35369">
    <property type="entry name" value="BLR3025 PROTEIN-RELATED"/>
    <property type="match status" value="1"/>
</dbReference>